<protein>
    <recommendedName>
        <fullName evidence="4">Type II secretion system protein GspC N-terminal domain-containing protein</fullName>
    </recommendedName>
</protein>
<evidence type="ECO:0000313" key="2">
    <source>
        <dbReference type="EMBL" id="MET7014379.1"/>
    </source>
</evidence>
<evidence type="ECO:0000256" key="1">
    <source>
        <dbReference type="SAM" id="SignalP"/>
    </source>
</evidence>
<keyword evidence="1" id="KW-0732">Signal</keyword>
<feature type="chain" id="PRO_5045335562" description="Type II secretion system protein GspC N-terminal domain-containing protein" evidence="1">
    <location>
        <begin position="23"/>
        <end position="182"/>
    </location>
</feature>
<dbReference type="EMBL" id="JBEWZI010000008">
    <property type="protein sequence ID" value="MET7014379.1"/>
    <property type="molecule type" value="Genomic_DNA"/>
</dbReference>
<evidence type="ECO:0000313" key="3">
    <source>
        <dbReference type="Proteomes" id="UP001549691"/>
    </source>
</evidence>
<reference evidence="2 3" key="1">
    <citation type="submission" date="2024-07" db="EMBL/GenBank/DDBJ databases">
        <title>Uliginosibacterium flavum JJ3220;KACC:17644.</title>
        <authorList>
            <person name="Kim M.K."/>
        </authorList>
    </citation>
    <scope>NUCLEOTIDE SEQUENCE [LARGE SCALE GENOMIC DNA]</scope>
    <source>
        <strain evidence="2 3">KACC:17644</strain>
    </source>
</reference>
<name>A0ABV2TKE5_9RHOO</name>
<dbReference type="RefSeq" id="WP_354600841.1">
    <property type="nucleotide sequence ID" value="NZ_JBEWZI010000008.1"/>
</dbReference>
<evidence type="ECO:0008006" key="4">
    <source>
        <dbReference type="Google" id="ProtNLM"/>
    </source>
</evidence>
<gene>
    <name evidence="2" type="ORF">ABXR19_09275</name>
</gene>
<keyword evidence="3" id="KW-1185">Reference proteome</keyword>
<dbReference type="Proteomes" id="UP001549691">
    <property type="component" value="Unassembled WGS sequence"/>
</dbReference>
<feature type="signal peptide" evidence="1">
    <location>
        <begin position="1"/>
        <end position="22"/>
    </location>
</feature>
<accession>A0ABV2TKE5</accession>
<sequence length="182" mass="19569">MINKRVLIMAPFLLAAAWLALFGDKTPSGGSEVVAPVAVAPHAAQSEAEAPLDNPAITGEADSAQVRRLRDRVNLGELENGPKVDLFSAQGSNPNPVQVAAPPPPPPPPTQPFVLIGRMYDRDHWLAFLENQGKTHVVQAGEVVDGFRVDAVSGQEIRLTQLVDKSKFVIPIDGEKKDFAHD</sequence>
<organism evidence="2 3">
    <name type="scientific">Uliginosibacterium flavum</name>
    <dbReference type="NCBI Taxonomy" id="1396831"/>
    <lineage>
        <taxon>Bacteria</taxon>
        <taxon>Pseudomonadati</taxon>
        <taxon>Pseudomonadota</taxon>
        <taxon>Betaproteobacteria</taxon>
        <taxon>Rhodocyclales</taxon>
        <taxon>Zoogloeaceae</taxon>
        <taxon>Uliginosibacterium</taxon>
    </lineage>
</organism>
<proteinExistence type="predicted"/>
<comment type="caution">
    <text evidence="2">The sequence shown here is derived from an EMBL/GenBank/DDBJ whole genome shotgun (WGS) entry which is preliminary data.</text>
</comment>